<gene>
    <name evidence="1" type="ORF">R3I93_002593</name>
</gene>
<name>A0AAN9DL11_9TELE</name>
<protein>
    <submittedName>
        <fullName evidence="1">Uncharacterized protein</fullName>
    </submittedName>
</protein>
<comment type="caution">
    <text evidence="1">The sequence shown here is derived from an EMBL/GenBank/DDBJ whole genome shotgun (WGS) entry which is preliminary data.</text>
</comment>
<accession>A0AAN9DL11</accession>
<evidence type="ECO:0000313" key="2">
    <source>
        <dbReference type="Proteomes" id="UP001364617"/>
    </source>
</evidence>
<proteinExistence type="predicted"/>
<sequence>MEGRLENYEKCARRVQLCWRSFRDRRLFRLLINTLRSAEQCPASSVLHQLSPREAELLKDPSLKCKLRFRFAGPRFPPSVVFKIFHTGGGRQLLSGHKLFAPSNQATADSCRMMGNRVFLDLMSVNEIHKEPQDVFCMRDYMQYCSRLDELPARVGGRENGWRSLSLKPLSRDAALRRGAEPAARGVCAGALRAVLPLTPGFAGPELAHRGFLTSTRRSARAQNTADRKRRLYGLTETQTVLDEHTDSINNHDMKTQNGKTEKWGIKIVLPLVEPEDCDVNSSESEWEEEAEKLCNWSKQLDIETVRTPQLIQMEEHTIDALI</sequence>
<keyword evidence="2" id="KW-1185">Reference proteome</keyword>
<reference evidence="1 2" key="1">
    <citation type="submission" date="2024-02" db="EMBL/GenBank/DDBJ databases">
        <title>Chromosome-level genome assembly of the Eurasian Minnow (Phoxinus phoxinus).</title>
        <authorList>
            <person name="Oriowo T.O."/>
            <person name="Martin S."/>
            <person name="Stange M."/>
            <person name="Chrysostomakis Y."/>
            <person name="Brown T."/>
            <person name="Winkler S."/>
            <person name="Kukowka S."/>
            <person name="Myers E.W."/>
            <person name="Bohne A."/>
        </authorList>
    </citation>
    <scope>NUCLEOTIDE SEQUENCE [LARGE SCALE GENOMIC DNA]</scope>
    <source>
        <strain evidence="1">ZFMK-TIS-60720</strain>
        <tissue evidence="1">Whole Organism</tissue>
    </source>
</reference>
<evidence type="ECO:0000313" key="1">
    <source>
        <dbReference type="EMBL" id="KAK7172527.1"/>
    </source>
</evidence>
<dbReference type="PANTHER" id="PTHR33504">
    <property type="entry name" value="NADH DEHYDROGENASE (UBIQUINONE) 1 BETA SUBCOMPLEX, 4"/>
    <property type="match status" value="1"/>
</dbReference>
<dbReference type="Proteomes" id="UP001364617">
    <property type="component" value="Unassembled WGS sequence"/>
</dbReference>
<organism evidence="1 2">
    <name type="scientific">Phoxinus phoxinus</name>
    <name type="common">Eurasian minnow</name>
    <dbReference type="NCBI Taxonomy" id="58324"/>
    <lineage>
        <taxon>Eukaryota</taxon>
        <taxon>Metazoa</taxon>
        <taxon>Chordata</taxon>
        <taxon>Craniata</taxon>
        <taxon>Vertebrata</taxon>
        <taxon>Euteleostomi</taxon>
        <taxon>Actinopterygii</taxon>
        <taxon>Neopterygii</taxon>
        <taxon>Teleostei</taxon>
        <taxon>Ostariophysi</taxon>
        <taxon>Cypriniformes</taxon>
        <taxon>Leuciscidae</taxon>
        <taxon>Phoxininae</taxon>
        <taxon>Phoxinus</taxon>
    </lineage>
</organism>
<dbReference type="PANTHER" id="PTHR33504:SF1">
    <property type="entry name" value="FAMILY WITH SEQUENCE SIMILARITY 90, MEMBER A1B"/>
    <property type="match status" value="1"/>
</dbReference>
<dbReference type="AlphaFoldDB" id="A0AAN9DL11"/>
<dbReference type="EMBL" id="JAYKXH010000003">
    <property type="protein sequence ID" value="KAK7172527.1"/>
    <property type="molecule type" value="Genomic_DNA"/>
</dbReference>